<dbReference type="AlphaFoldDB" id="A0A9P6II73"/>
<dbReference type="PANTHER" id="PTHR12697">
    <property type="entry name" value="PBS LYASE HEAT-LIKE PROTEIN"/>
    <property type="match status" value="1"/>
</dbReference>
<proteinExistence type="predicted"/>
<comment type="caution">
    <text evidence="1">The sequence shown here is derived from an EMBL/GenBank/DDBJ whole genome shotgun (WGS) entry which is preliminary data.</text>
</comment>
<name>A0A9P6II73_9FUNG</name>
<dbReference type="OrthoDB" id="434814at2759"/>
<dbReference type="PANTHER" id="PTHR12697:SF5">
    <property type="entry name" value="DEOXYHYPUSINE HYDROXYLASE"/>
    <property type="match status" value="1"/>
</dbReference>
<dbReference type="SUPFAM" id="SSF48371">
    <property type="entry name" value="ARM repeat"/>
    <property type="match status" value="1"/>
</dbReference>
<dbReference type="EMBL" id="JAAAHW010011613">
    <property type="protein sequence ID" value="KAF9918804.1"/>
    <property type="molecule type" value="Genomic_DNA"/>
</dbReference>
<gene>
    <name evidence="1" type="ORF">BGZ65_012402</name>
</gene>
<sequence length="313" mass="33907">DAVRDENDDVSWAAKVEVRDTLPEAAIFTLIHEKELVRPKAVRRLRFQSRSSSIEALAGAALDKDVKVSDAATEVQDVQDILPEAAIRTLIGALQDEDSSVRIKAVRVLGVQFTSSSIAEIETAILEALAGAVLDKDADVSEAATKVLEIQATLPEAAIRTLTGALQDENSSIRIKAARALPFHIRSSSIAVEVLVKALREEDRGPQREAFRALCDLKPISFGAVQALIRAFRDKSHIGKGELRVLCHHSRSSPLAASALASIISDRHLSSRYTILDTLGNDIDLPESVVLAVLGVLKDEDRMATIKKSEGVR</sequence>
<dbReference type="Pfam" id="PF13646">
    <property type="entry name" value="HEAT_2"/>
    <property type="match status" value="1"/>
</dbReference>
<dbReference type="InterPro" id="IPR011989">
    <property type="entry name" value="ARM-like"/>
</dbReference>
<evidence type="ECO:0008006" key="3">
    <source>
        <dbReference type="Google" id="ProtNLM"/>
    </source>
</evidence>
<keyword evidence="2" id="KW-1185">Reference proteome</keyword>
<dbReference type="Gene3D" id="1.25.10.10">
    <property type="entry name" value="Leucine-rich Repeat Variant"/>
    <property type="match status" value="2"/>
</dbReference>
<dbReference type="InterPro" id="IPR016024">
    <property type="entry name" value="ARM-type_fold"/>
</dbReference>
<evidence type="ECO:0000313" key="1">
    <source>
        <dbReference type="EMBL" id="KAF9918804.1"/>
    </source>
</evidence>
<dbReference type="Proteomes" id="UP000749646">
    <property type="component" value="Unassembled WGS sequence"/>
</dbReference>
<accession>A0A9P6II73</accession>
<reference evidence="1" key="1">
    <citation type="journal article" date="2020" name="Fungal Divers.">
        <title>Resolving the Mortierellaceae phylogeny through synthesis of multi-gene phylogenetics and phylogenomics.</title>
        <authorList>
            <person name="Vandepol N."/>
            <person name="Liber J."/>
            <person name="Desiro A."/>
            <person name="Na H."/>
            <person name="Kennedy M."/>
            <person name="Barry K."/>
            <person name="Grigoriev I.V."/>
            <person name="Miller A.N."/>
            <person name="O'Donnell K."/>
            <person name="Stajich J.E."/>
            <person name="Bonito G."/>
        </authorList>
    </citation>
    <scope>NUCLEOTIDE SEQUENCE</scope>
    <source>
        <strain evidence="1">MES-2147</strain>
    </source>
</reference>
<organism evidence="1 2">
    <name type="scientific">Modicella reniformis</name>
    <dbReference type="NCBI Taxonomy" id="1440133"/>
    <lineage>
        <taxon>Eukaryota</taxon>
        <taxon>Fungi</taxon>
        <taxon>Fungi incertae sedis</taxon>
        <taxon>Mucoromycota</taxon>
        <taxon>Mortierellomycotina</taxon>
        <taxon>Mortierellomycetes</taxon>
        <taxon>Mortierellales</taxon>
        <taxon>Mortierellaceae</taxon>
        <taxon>Modicella</taxon>
    </lineage>
</organism>
<dbReference type="GO" id="GO:0016491">
    <property type="term" value="F:oxidoreductase activity"/>
    <property type="evidence" value="ECO:0007669"/>
    <property type="project" value="TreeGrafter"/>
</dbReference>
<evidence type="ECO:0000313" key="2">
    <source>
        <dbReference type="Proteomes" id="UP000749646"/>
    </source>
</evidence>
<feature type="non-terminal residue" evidence="1">
    <location>
        <position position="1"/>
    </location>
</feature>
<protein>
    <recommendedName>
        <fullName evidence="3">HEAT repeat domain-containing protein</fullName>
    </recommendedName>
</protein>